<evidence type="ECO:0000313" key="13">
    <source>
        <dbReference type="EMBL" id="KJA17464.1"/>
    </source>
</evidence>
<evidence type="ECO:0000256" key="8">
    <source>
        <dbReference type="ARBA" id="ARBA00047899"/>
    </source>
</evidence>
<dbReference type="PROSITE" id="PS00107">
    <property type="entry name" value="PROTEIN_KINASE_ATP"/>
    <property type="match status" value="1"/>
</dbReference>
<dbReference type="Gene3D" id="1.10.510.10">
    <property type="entry name" value="Transferase(Phosphotransferase) domain 1"/>
    <property type="match status" value="1"/>
</dbReference>
<dbReference type="PANTHER" id="PTHR24351">
    <property type="entry name" value="RIBOSOMAL PROTEIN S6 KINASE"/>
    <property type="match status" value="1"/>
</dbReference>
<comment type="catalytic activity">
    <reaction evidence="9">
        <text>L-seryl-[protein] + ATP = O-phospho-L-seryl-[protein] + ADP + H(+)</text>
        <dbReference type="Rhea" id="RHEA:17989"/>
        <dbReference type="Rhea" id="RHEA-COMP:9863"/>
        <dbReference type="Rhea" id="RHEA-COMP:11604"/>
        <dbReference type="ChEBI" id="CHEBI:15378"/>
        <dbReference type="ChEBI" id="CHEBI:29999"/>
        <dbReference type="ChEBI" id="CHEBI:30616"/>
        <dbReference type="ChEBI" id="CHEBI:83421"/>
        <dbReference type="ChEBI" id="CHEBI:456216"/>
        <dbReference type="EC" id="2.7.11.1"/>
    </reaction>
</comment>
<evidence type="ECO:0000256" key="10">
    <source>
        <dbReference type="PROSITE-ProRule" id="PRU10141"/>
    </source>
</evidence>
<feature type="domain" description="Protein kinase" evidence="12">
    <location>
        <begin position="210"/>
        <end position="499"/>
    </location>
</feature>
<feature type="binding site" evidence="10">
    <location>
        <position position="239"/>
    </location>
    <ligand>
        <name>ATP</name>
        <dbReference type="ChEBI" id="CHEBI:30616"/>
    </ligand>
</feature>
<dbReference type="GO" id="GO:0007010">
    <property type="term" value="P:cytoskeleton organization"/>
    <property type="evidence" value="ECO:0007669"/>
    <property type="project" value="UniProtKB-ARBA"/>
</dbReference>
<keyword evidence="2" id="KW-0723">Serine/threonine-protein kinase</keyword>
<keyword evidence="7 10" id="KW-0067">ATP-binding</keyword>
<evidence type="ECO:0000256" key="1">
    <source>
        <dbReference type="ARBA" id="ARBA00012513"/>
    </source>
</evidence>
<keyword evidence="14" id="KW-1185">Reference proteome</keyword>
<dbReference type="Gene3D" id="3.30.200.20">
    <property type="entry name" value="Phosphorylase Kinase, domain 1"/>
    <property type="match status" value="1"/>
</dbReference>
<evidence type="ECO:0000256" key="6">
    <source>
        <dbReference type="ARBA" id="ARBA00022777"/>
    </source>
</evidence>
<feature type="compositionally biased region" description="Basic residues" evidence="11">
    <location>
        <begin position="1"/>
        <end position="12"/>
    </location>
</feature>
<protein>
    <recommendedName>
        <fullName evidence="1">non-specific serine/threonine protein kinase</fullName>
        <ecNumber evidence="1">2.7.11.1</ecNumber>
    </recommendedName>
</protein>
<dbReference type="OrthoDB" id="4062651at2759"/>
<feature type="region of interest" description="Disordered" evidence="11">
    <location>
        <begin position="1"/>
        <end position="24"/>
    </location>
</feature>
<evidence type="ECO:0000256" key="2">
    <source>
        <dbReference type="ARBA" id="ARBA00022527"/>
    </source>
</evidence>
<dbReference type="PROSITE" id="PS50011">
    <property type="entry name" value="PROTEIN_KINASE_DOM"/>
    <property type="match status" value="1"/>
</dbReference>
<reference evidence="14" key="1">
    <citation type="submission" date="2014-04" db="EMBL/GenBank/DDBJ databases">
        <title>Evolutionary Origins and Diversification of the Mycorrhizal Mutualists.</title>
        <authorList>
            <consortium name="DOE Joint Genome Institute"/>
            <consortium name="Mycorrhizal Genomics Consortium"/>
            <person name="Kohler A."/>
            <person name="Kuo A."/>
            <person name="Nagy L.G."/>
            <person name="Floudas D."/>
            <person name="Copeland A."/>
            <person name="Barry K.W."/>
            <person name="Cichocki N."/>
            <person name="Veneault-Fourrey C."/>
            <person name="LaButti K."/>
            <person name="Lindquist E.A."/>
            <person name="Lipzen A."/>
            <person name="Lundell T."/>
            <person name="Morin E."/>
            <person name="Murat C."/>
            <person name="Riley R."/>
            <person name="Ohm R."/>
            <person name="Sun H."/>
            <person name="Tunlid A."/>
            <person name="Henrissat B."/>
            <person name="Grigoriev I.V."/>
            <person name="Hibbett D.S."/>
            <person name="Martin F."/>
        </authorList>
    </citation>
    <scope>NUCLEOTIDE SEQUENCE [LARGE SCALE GENOMIC DNA]</scope>
    <source>
        <strain evidence="14">FD-334 SS-4</strain>
    </source>
</reference>
<evidence type="ECO:0000256" key="7">
    <source>
        <dbReference type="ARBA" id="ARBA00022840"/>
    </source>
</evidence>
<comment type="catalytic activity">
    <reaction evidence="8">
        <text>L-threonyl-[protein] + ATP = O-phospho-L-threonyl-[protein] + ADP + H(+)</text>
        <dbReference type="Rhea" id="RHEA:46608"/>
        <dbReference type="Rhea" id="RHEA-COMP:11060"/>
        <dbReference type="Rhea" id="RHEA-COMP:11605"/>
        <dbReference type="ChEBI" id="CHEBI:15378"/>
        <dbReference type="ChEBI" id="CHEBI:30013"/>
        <dbReference type="ChEBI" id="CHEBI:30616"/>
        <dbReference type="ChEBI" id="CHEBI:61977"/>
        <dbReference type="ChEBI" id="CHEBI:456216"/>
        <dbReference type="EC" id="2.7.11.1"/>
    </reaction>
</comment>
<dbReference type="GO" id="GO:0004674">
    <property type="term" value="F:protein serine/threonine kinase activity"/>
    <property type="evidence" value="ECO:0007669"/>
    <property type="project" value="UniProtKB-KW"/>
</dbReference>
<dbReference type="GO" id="GO:0005524">
    <property type="term" value="F:ATP binding"/>
    <property type="evidence" value="ECO:0007669"/>
    <property type="project" value="UniProtKB-UniRule"/>
</dbReference>
<evidence type="ECO:0000259" key="12">
    <source>
        <dbReference type="PROSITE" id="PS50011"/>
    </source>
</evidence>
<dbReference type="EC" id="2.7.11.1" evidence="1"/>
<dbReference type="SMART" id="SM00220">
    <property type="entry name" value="S_TKc"/>
    <property type="match status" value="1"/>
</dbReference>
<dbReference type="Proteomes" id="UP000054270">
    <property type="component" value="Unassembled WGS sequence"/>
</dbReference>
<dbReference type="InterPro" id="IPR017441">
    <property type="entry name" value="Protein_kinase_ATP_BS"/>
</dbReference>
<sequence>MDVRTHGARRILKNAPTSPQRGTRDARLLKHLPRMPDLQGGFDLGKLLGSDSTGHTVSPKSLFFSSAKTLSGTSILVVCLSPRISEWKSETSREEILLALLVIYNFDNQGNTSLVTSVSFLLACSLPKPPTRRLKSAWDSTMPFHSEPQWRGTFSVFLNQLLHISIVYDRAPPILCYHLFESIKSFFGFLKYAGPRHLPPSRKVLLDEEGYHITHIGQGAFAAISRILYRPTGDVRVMKRITFDDSGLAKYLAKNEVDTLKAMAGNIWFPQLLNDFAEGRQFVVTMPFYRRGDLASFMQHKRHLGREAAKFYSAQLILAIQSLHKVGIIHRDIKPDNIFLSEDGHLVLADFGLAENIASYEGGESAMSNFSVWLEARAKNDDDFPLLWINRHNPLGMRGVAGTYWYTAPEVFRNDRYSFGIDYWSVGVIYYELITGHIPFNSFKPYPENKCPELDFKQKPGQLKDITSLEQNALSQLLSPYPTDRPKTLTDIKNSHLFRDVDWISMSQQKIRPPSLPPLLLEDRHL</sequence>
<dbReference type="EMBL" id="KN817603">
    <property type="protein sequence ID" value="KJA17464.1"/>
    <property type="molecule type" value="Genomic_DNA"/>
</dbReference>
<gene>
    <name evidence="13" type="ORF">HYPSUDRAFT_1018215</name>
</gene>
<evidence type="ECO:0000256" key="3">
    <source>
        <dbReference type="ARBA" id="ARBA00022553"/>
    </source>
</evidence>
<dbReference type="Pfam" id="PF00069">
    <property type="entry name" value="Pkinase"/>
    <property type="match status" value="1"/>
</dbReference>
<keyword evidence="3" id="KW-0597">Phosphoprotein</keyword>
<dbReference type="InterPro" id="IPR011009">
    <property type="entry name" value="Kinase-like_dom_sf"/>
</dbReference>
<dbReference type="STRING" id="945553.A0A0D2NEH2"/>
<organism evidence="13 14">
    <name type="scientific">Hypholoma sublateritium (strain FD-334 SS-4)</name>
    <dbReference type="NCBI Taxonomy" id="945553"/>
    <lineage>
        <taxon>Eukaryota</taxon>
        <taxon>Fungi</taxon>
        <taxon>Dikarya</taxon>
        <taxon>Basidiomycota</taxon>
        <taxon>Agaricomycotina</taxon>
        <taxon>Agaricomycetes</taxon>
        <taxon>Agaricomycetidae</taxon>
        <taxon>Agaricales</taxon>
        <taxon>Agaricineae</taxon>
        <taxon>Strophariaceae</taxon>
        <taxon>Hypholoma</taxon>
    </lineage>
</organism>
<keyword evidence="5 10" id="KW-0547">Nucleotide-binding</keyword>
<dbReference type="SUPFAM" id="SSF56112">
    <property type="entry name" value="Protein kinase-like (PK-like)"/>
    <property type="match status" value="1"/>
</dbReference>
<keyword evidence="6" id="KW-0418">Kinase</keyword>
<proteinExistence type="predicted"/>
<dbReference type="AlphaFoldDB" id="A0A0D2NEH2"/>
<evidence type="ECO:0000313" key="14">
    <source>
        <dbReference type="Proteomes" id="UP000054270"/>
    </source>
</evidence>
<dbReference type="InterPro" id="IPR000719">
    <property type="entry name" value="Prot_kinase_dom"/>
</dbReference>
<dbReference type="PROSITE" id="PS00108">
    <property type="entry name" value="PROTEIN_KINASE_ST"/>
    <property type="match status" value="1"/>
</dbReference>
<dbReference type="FunFam" id="1.10.510.10:FF:000024">
    <property type="entry name" value="Probable serine/threonine-protein kinase cot-1"/>
    <property type="match status" value="1"/>
</dbReference>
<evidence type="ECO:0000256" key="9">
    <source>
        <dbReference type="ARBA" id="ARBA00048679"/>
    </source>
</evidence>
<dbReference type="InterPro" id="IPR008271">
    <property type="entry name" value="Ser/Thr_kinase_AS"/>
</dbReference>
<evidence type="ECO:0000256" key="11">
    <source>
        <dbReference type="SAM" id="MobiDB-lite"/>
    </source>
</evidence>
<keyword evidence="4" id="KW-0808">Transferase</keyword>
<evidence type="ECO:0000256" key="4">
    <source>
        <dbReference type="ARBA" id="ARBA00022679"/>
    </source>
</evidence>
<evidence type="ECO:0000256" key="5">
    <source>
        <dbReference type="ARBA" id="ARBA00022741"/>
    </source>
</evidence>
<name>A0A0D2NEH2_HYPSF</name>
<accession>A0A0D2NEH2</accession>